<sequence>MAKKPAYVAIADALRSQIESRELEPGDKLPPERELVDMYGVARMTVRHALDLLQLEGIIERKRGRTGGTFVRALPPIIDLTGKVSLTEQFIAHGLDVSSELISETAAPAPQIVVSAFGVDSRDKLLTSELVHFANGNPVFAETTYVRPGYESKYSRSSVDYARGQRTDLGGVTPHLRREDILFPANPTDKERESLSLAANTPVHRITRKLFEGDTLVMFASIVARTDAAQIRIVEEL</sequence>
<dbReference type="Pfam" id="PF07702">
    <property type="entry name" value="UTRA"/>
    <property type="match status" value="1"/>
</dbReference>
<accession>A0AAW5HXG5</accession>
<dbReference type="InterPro" id="IPR000524">
    <property type="entry name" value="Tscrpt_reg_HTH_GntR"/>
</dbReference>
<dbReference type="InterPro" id="IPR050679">
    <property type="entry name" value="Bact_HTH_transcr_reg"/>
</dbReference>
<dbReference type="SMART" id="SM00866">
    <property type="entry name" value="UTRA"/>
    <property type="match status" value="1"/>
</dbReference>
<dbReference type="SUPFAM" id="SSF46785">
    <property type="entry name" value="Winged helix' DNA-binding domain"/>
    <property type="match status" value="1"/>
</dbReference>
<dbReference type="SUPFAM" id="SSF64288">
    <property type="entry name" value="Chorismate lyase-like"/>
    <property type="match status" value="1"/>
</dbReference>
<keyword evidence="1" id="KW-0805">Transcription regulation</keyword>
<dbReference type="GO" id="GO:0045892">
    <property type="term" value="P:negative regulation of DNA-templated transcription"/>
    <property type="evidence" value="ECO:0007669"/>
    <property type="project" value="TreeGrafter"/>
</dbReference>
<proteinExistence type="predicted"/>
<evidence type="ECO:0000259" key="4">
    <source>
        <dbReference type="PROSITE" id="PS50949"/>
    </source>
</evidence>
<keyword evidence="6" id="KW-1185">Reference proteome</keyword>
<dbReference type="EMBL" id="JAEUWV010000006">
    <property type="protein sequence ID" value="MCO6394521.1"/>
    <property type="molecule type" value="Genomic_DNA"/>
</dbReference>
<evidence type="ECO:0000256" key="3">
    <source>
        <dbReference type="ARBA" id="ARBA00023163"/>
    </source>
</evidence>
<evidence type="ECO:0000313" key="6">
    <source>
        <dbReference type="Proteomes" id="UP001205920"/>
    </source>
</evidence>
<name>A0AAW5HXG5_9CORY</name>
<dbReference type="CDD" id="cd07377">
    <property type="entry name" value="WHTH_GntR"/>
    <property type="match status" value="1"/>
</dbReference>
<gene>
    <name evidence="5" type="ORF">JMN37_05965</name>
</gene>
<dbReference type="InterPro" id="IPR011663">
    <property type="entry name" value="UTRA"/>
</dbReference>
<dbReference type="GO" id="GO:0003700">
    <property type="term" value="F:DNA-binding transcription factor activity"/>
    <property type="evidence" value="ECO:0007669"/>
    <property type="project" value="InterPro"/>
</dbReference>
<dbReference type="InterPro" id="IPR036390">
    <property type="entry name" value="WH_DNA-bd_sf"/>
</dbReference>
<feature type="domain" description="HTH gntR-type" evidence="4">
    <location>
        <begin position="4"/>
        <end position="74"/>
    </location>
</feature>
<dbReference type="InterPro" id="IPR036388">
    <property type="entry name" value="WH-like_DNA-bd_sf"/>
</dbReference>
<organism evidence="5 6">
    <name type="scientific">Corynebacterium lipophilum</name>
    <dbReference type="NCBI Taxonomy" id="2804918"/>
    <lineage>
        <taxon>Bacteria</taxon>
        <taxon>Bacillati</taxon>
        <taxon>Actinomycetota</taxon>
        <taxon>Actinomycetes</taxon>
        <taxon>Mycobacteriales</taxon>
        <taxon>Corynebacteriaceae</taxon>
        <taxon>Corynebacterium</taxon>
    </lineage>
</organism>
<evidence type="ECO:0000313" key="5">
    <source>
        <dbReference type="EMBL" id="MCO6394521.1"/>
    </source>
</evidence>
<dbReference type="InterPro" id="IPR028978">
    <property type="entry name" value="Chorismate_lyase_/UTRA_dom_sf"/>
</dbReference>
<reference evidence="5 6" key="1">
    <citation type="submission" date="2021-01" db="EMBL/GenBank/DDBJ databases">
        <title>Identification and Characterization of Corynebacterium sp.</title>
        <authorList>
            <person name="Luo Q."/>
            <person name="Qu P."/>
            <person name="Chen Q."/>
        </authorList>
    </citation>
    <scope>NUCLEOTIDE SEQUENCE [LARGE SCALE GENOMIC DNA]</scope>
    <source>
        <strain evidence="5 6">MC-18</strain>
    </source>
</reference>
<evidence type="ECO:0000256" key="2">
    <source>
        <dbReference type="ARBA" id="ARBA00023125"/>
    </source>
</evidence>
<dbReference type="PROSITE" id="PS50949">
    <property type="entry name" value="HTH_GNTR"/>
    <property type="match status" value="1"/>
</dbReference>
<dbReference type="PANTHER" id="PTHR44846:SF17">
    <property type="entry name" value="GNTR-FAMILY TRANSCRIPTIONAL REGULATOR"/>
    <property type="match status" value="1"/>
</dbReference>
<dbReference type="SMART" id="SM00345">
    <property type="entry name" value="HTH_GNTR"/>
    <property type="match status" value="1"/>
</dbReference>
<dbReference type="RefSeq" id="WP_071573566.1">
    <property type="nucleotide sequence ID" value="NZ_JAEUWV010000006.1"/>
</dbReference>
<keyword evidence="2" id="KW-0238">DNA-binding</keyword>
<dbReference type="Gene3D" id="3.40.1410.10">
    <property type="entry name" value="Chorismate lyase-like"/>
    <property type="match status" value="1"/>
</dbReference>
<dbReference type="Proteomes" id="UP001205920">
    <property type="component" value="Unassembled WGS sequence"/>
</dbReference>
<dbReference type="PANTHER" id="PTHR44846">
    <property type="entry name" value="MANNOSYL-D-GLYCERATE TRANSPORT/METABOLISM SYSTEM REPRESSOR MNGR-RELATED"/>
    <property type="match status" value="1"/>
</dbReference>
<dbReference type="AlphaFoldDB" id="A0AAW5HXG5"/>
<dbReference type="GO" id="GO:0003677">
    <property type="term" value="F:DNA binding"/>
    <property type="evidence" value="ECO:0007669"/>
    <property type="project" value="UniProtKB-KW"/>
</dbReference>
<protein>
    <submittedName>
        <fullName evidence="5">GntR family transcriptional regulator</fullName>
    </submittedName>
</protein>
<dbReference type="Pfam" id="PF00392">
    <property type="entry name" value="GntR"/>
    <property type="match status" value="1"/>
</dbReference>
<dbReference type="Gene3D" id="1.10.10.10">
    <property type="entry name" value="Winged helix-like DNA-binding domain superfamily/Winged helix DNA-binding domain"/>
    <property type="match status" value="1"/>
</dbReference>
<evidence type="ECO:0000256" key="1">
    <source>
        <dbReference type="ARBA" id="ARBA00023015"/>
    </source>
</evidence>
<comment type="caution">
    <text evidence="5">The sequence shown here is derived from an EMBL/GenBank/DDBJ whole genome shotgun (WGS) entry which is preliminary data.</text>
</comment>
<dbReference type="PRINTS" id="PR00035">
    <property type="entry name" value="HTHGNTR"/>
</dbReference>
<keyword evidence="3" id="KW-0804">Transcription</keyword>